<dbReference type="AlphaFoldDB" id="A0A1V1P925"/>
<accession>A0A1V1P925</accession>
<dbReference type="Proteomes" id="UP000189670">
    <property type="component" value="Unassembled WGS sequence"/>
</dbReference>
<dbReference type="InterPro" id="IPR013783">
    <property type="entry name" value="Ig-like_fold"/>
</dbReference>
<dbReference type="Gene3D" id="2.60.40.10">
    <property type="entry name" value="Immunoglobulins"/>
    <property type="match status" value="1"/>
</dbReference>
<protein>
    <submittedName>
        <fullName evidence="1">Uncharacterized protein</fullName>
    </submittedName>
</protein>
<name>A0A1V1P925_9BACT</name>
<proteinExistence type="predicted"/>
<sequence>MYDIQLISYRHVIVSSSTEVKLTDLLNSDFNCNVSVSIDDTQYQLSLKDALSENEPEQWLKGAVVSEWLLSSPLFSDSNTPHPLLNARFSIRAYNGLEDIRVSTTIENNWTYQENPQNLTYDADIYANDQLVYSFDDLRHFHHSRWRKVFYWQKTSDNAFVQFKEPVHVKHNIRYLISTKAIPNYNPDFIDNISESSIQEMVDKWERSTRYTDSDGNPCSLTNNQPMGIGVVYAGTTSGDMWPIPYWTGRYLMSMDQRAKEVSLGTADLAGSFPMHFRDKETDLPVSIHDYPYCSTYWQSAYTLNPATGQYENPVKCDDGTNDCWTPFSVSTNKMPAYTYVPYMITGDPYYLEELHFWANYCFITKHPNYREFNNGLLFGDLVDQAMSLGILGRTVFITPDNHPLKQYFETILENNRTHIFEQNLENQVNSYGGMQYSGKLNPRGNDYYTFSIHSLVEMGFETFTPILEWNAKYPVARMDNGENFCWIFAAVELQSKDTGSMYQTMAKVYQKNKDAGKIDDGGYECASQALADYLKLNGKISKGLKDEMVGTNDSVYGYIASMQPALAAAVDARIDGAEEAWNRYYSRPVKPDYTGSAAPNFDIVPRKMTFAETELPKGSIGIPYSFQFEVNSGEAPFYWELIDHGLPQEFHLDSSGYLSGTPAQAGEYTFSIQVTDDIQTIIQKTLVLKIIDPEVVPFLYVSRMEITYPDHMIGEKKLCRTYCHNKYRSRTLIYRIHNRQQCFYAYT</sequence>
<gene>
    <name evidence="1" type="ORF">OMM_02666</name>
</gene>
<comment type="caution">
    <text evidence="1">The sequence shown here is derived from an EMBL/GenBank/DDBJ whole genome shotgun (WGS) entry which is preliminary data.</text>
</comment>
<dbReference type="EMBL" id="ATBP01000305">
    <property type="protein sequence ID" value="ETR71205.1"/>
    <property type="molecule type" value="Genomic_DNA"/>
</dbReference>
<organism evidence="1 2">
    <name type="scientific">Candidatus Magnetoglobus multicellularis str. Araruama</name>
    <dbReference type="NCBI Taxonomy" id="890399"/>
    <lineage>
        <taxon>Bacteria</taxon>
        <taxon>Pseudomonadati</taxon>
        <taxon>Thermodesulfobacteriota</taxon>
        <taxon>Desulfobacteria</taxon>
        <taxon>Desulfobacterales</taxon>
        <taxon>Desulfobacteraceae</taxon>
        <taxon>Candidatus Magnetoglobus</taxon>
    </lineage>
</organism>
<evidence type="ECO:0000313" key="1">
    <source>
        <dbReference type="EMBL" id="ETR71205.1"/>
    </source>
</evidence>
<evidence type="ECO:0000313" key="2">
    <source>
        <dbReference type="Proteomes" id="UP000189670"/>
    </source>
</evidence>
<reference evidence="2" key="1">
    <citation type="submission" date="2012-11" db="EMBL/GenBank/DDBJ databases">
        <authorList>
            <person name="Lucero-Rivera Y.E."/>
            <person name="Tovar-Ramirez D."/>
        </authorList>
    </citation>
    <scope>NUCLEOTIDE SEQUENCE [LARGE SCALE GENOMIC DNA]</scope>
    <source>
        <strain evidence="2">Araruama</strain>
    </source>
</reference>
<dbReference type="Pfam" id="PF05345">
    <property type="entry name" value="He_PIG"/>
    <property type="match status" value="1"/>
</dbReference>